<dbReference type="PROSITE" id="PS50141">
    <property type="entry name" value="A_DEAMIN_EDITASE"/>
    <property type="match status" value="1"/>
</dbReference>
<dbReference type="AlphaFoldDB" id="A0A1Q3A229"/>
<dbReference type="PANTHER" id="PTHR47803:SF1">
    <property type="entry name" value="TRNA-SPECIFIC ADENOSINE DEAMINASE 1"/>
    <property type="match status" value="1"/>
</dbReference>
<dbReference type="GO" id="GO:0043829">
    <property type="term" value="F:tRNA-specific adenosine-37 deaminase activity"/>
    <property type="evidence" value="ECO:0007669"/>
    <property type="project" value="EnsemblFungi"/>
</dbReference>
<accession>A0A1Q3A229</accession>
<gene>
    <name evidence="2" type="ORF">ZYGR_0P03920</name>
</gene>
<dbReference type="GO" id="GO:0003723">
    <property type="term" value="F:RNA binding"/>
    <property type="evidence" value="ECO:0007669"/>
    <property type="project" value="InterPro"/>
</dbReference>
<evidence type="ECO:0000313" key="2">
    <source>
        <dbReference type="EMBL" id="GAV49746.1"/>
    </source>
</evidence>
<protein>
    <recommendedName>
        <fullName evidence="1">A to I editase domain-containing protein</fullName>
    </recommendedName>
</protein>
<evidence type="ECO:0000313" key="3">
    <source>
        <dbReference type="Proteomes" id="UP000187013"/>
    </source>
</evidence>
<dbReference type="OMA" id="KILHDCH"/>
<proteinExistence type="predicted"/>
<dbReference type="InterPro" id="IPR042935">
    <property type="entry name" value="Tad1"/>
</dbReference>
<evidence type="ECO:0000259" key="1">
    <source>
        <dbReference type="PROSITE" id="PS50141"/>
    </source>
</evidence>
<organism evidence="2 3">
    <name type="scientific">Zygosaccharomyces rouxii</name>
    <dbReference type="NCBI Taxonomy" id="4956"/>
    <lineage>
        <taxon>Eukaryota</taxon>
        <taxon>Fungi</taxon>
        <taxon>Dikarya</taxon>
        <taxon>Ascomycota</taxon>
        <taxon>Saccharomycotina</taxon>
        <taxon>Saccharomycetes</taxon>
        <taxon>Saccharomycetales</taxon>
        <taxon>Saccharomycetaceae</taxon>
        <taxon>Zygosaccharomyces</taxon>
    </lineage>
</organism>
<dbReference type="Pfam" id="PF02137">
    <property type="entry name" value="A_deamin"/>
    <property type="match status" value="1"/>
</dbReference>
<reference evidence="2 3" key="1">
    <citation type="submission" date="2016-08" db="EMBL/GenBank/DDBJ databases">
        <title>Draft genome sequence of allopolyploid Zygosaccharomyces rouxii.</title>
        <authorList>
            <person name="Watanabe J."/>
            <person name="Uehara K."/>
            <person name="Mogi Y."/>
            <person name="Tsukioka Y."/>
        </authorList>
    </citation>
    <scope>NUCLEOTIDE SEQUENCE [LARGE SCALE GENOMIC DNA]</scope>
    <source>
        <strain evidence="2 3">NBRC 110957</strain>
    </source>
</reference>
<dbReference type="eggNOG" id="KOG2777">
    <property type="taxonomic scope" value="Eukaryota"/>
</dbReference>
<dbReference type="GO" id="GO:0002100">
    <property type="term" value="P:tRNA wobble adenosine to inosine editing"/>
    <property type="evidence" value="ECO:0007669"/>
    <property type="project" value="InterPro"/>
</dbReference>
<sequence>MDDVSLGNRIAQKVLEGYRKLGSSCKPGTRSNGVKEWTVLAGIVAIDKKNSDLRLISIATGVKALPDAFLHRSGGKMVHDCHAEILALRAFNAVILDQIAYLNSNSDNQIDLVERASEDQLFHFKDNWELAIYISTLPCGDASMDLLCQDESIIEMQDDDPIQFVDPAVTSIVRGRFNYSRRQVVRTKPGRFDSQITLCKSCSDKLCQRQVISILNCMTWKLLNKPVYLKYLVTPNTTDLLHQSFYDRIKVLPNVPLKVLQCSYQFEHDKHSSEEEPSAMSSIKLYSTPESTVEQALLNGLKNGFYTKGNKPLRRNCEPAVSRYAQWQLFKTLRPEFTNATYLQFKATIQDRNALIQDCRKLLSPKGWISTSRDDCE</sequence>
<feature type="domain" description="A to I editase" evidence="1">
    <location>
        <begin position="57"/>
        <end position="330"/>
    </location>
</feature>
<dbReference type="SMART" id="SM00552">
    <property type="entry name" value="ADEAMc"/>
    <property type="match status" value="1"/>
</dbReference>
<comment type="caution">
    <text evidence="2">The sequence shown here is derived from an EMBL/GenBank/DDBJ whole genome shotgun (WGS) entry which is preliminary data.</text>
</comment>
<dbReference type="PANTHER" id="PTHR47803">
    <property type="entry name" value="TRNA-SPECIFIC ADENOSINE DEAMINASE 1"/>
    <property type="match status" value="1"/>
</dbReference>
<dbReference type="Proteomes" id="UP000187013">
    <property type="component" value="Unassembled WGS sequence"/>
</dbReference>
<dbReference type="EMBL" id="BDGX01000016">
    <property type="protein sequence ID" value="GAV49746.1"/>
    <property type="molecule type" value="Genomic_DNA"/>
</dbReference>
<dbReference type="OrthoDB" id="10268011at2759"/>
<name>A0A1Q3A229_ZYGRO</name>
<dbReference type="InterPro" id="IPR002466">
    <property type="entry name" value="A_deamin"/>
</dbReference>